<keyword evidence="1" id="KW-0812">Transmembrane</keyword>
<dbReference type="Proteomes" id="UP000609651">
    <property type="component" value="Unassembled WGS sequence"/>
</dbReference>
<keyword evidence="1" id="KW-1133">Transmembrane helix</keyword>
<evidence type="ECO:0000313" key="3">
    <source>
        <dbReference type="Proteomes" id="UP000609651"/>
    </source>
</evidence>
<feature type="transmembrane region" description="Helical" evidence="1">
    <location>
        <begin position="6"/>
        <end position="27"/>
    </location>
</feature>
<keyword evidence="3" id="KW-1185">Reference proteome</keyword>
<dbReference type="InterPro" id="IPR032710">
    <property type="entry name" value="NTF2-like_dom_sf"/>
</dbReference>
<evidence type="ECO:0000313" key="2">
    <source>
        <dbReference type="EMBL" id="NNJ26316.1"/>
    </source>
</evidence>
<sequence length="181" mass="19659">MWLVSYLMPLAIVMGALAVACAVWAVVSGRAKFLAVAAVCFLTGAGAFGADWYIVTEAEKVEAHVRDLAEAVVAGDSEKALSYFSVTAIPERLAVATGMSMATFDDDLSLSDWSTVVTANDTQAVSGFRANGTIRVAQIGELYKPSMWELVWRKEAGEWKIVDVHRFDPITEKPIGLLDRR</sequence>
<accession>A0ABX1VFU3</accession>
<evidence type="ECO:0000256" key="1">
    <source>
        <dbReference type="SAM" id="Phobius"/>
    </source>
</evidence>
<gene>
    <name evidence="2" type="ORF">LzC2_23990</name>
</gene>
<keyword evidence="1" id="KW-0472">Membrane</keyword>
<comment type="caution">
    <text evidence="2">The sequence shown here is derived from an EMBL/GenBank/DDBJ whole genome shotgun (WGS) entry which is preliminary data.</text>
</comment>
<evidence type="ECO:0008006" key="4">
    <source>
        <dbReference type="Google" id="ProtNLM"/>
    </source>
</evidence>
<organism evidence="2 3">
    <name type="scientific">Alienimonas chondri</name>
    <dbReference type="NCBI Taxonomy" id="2681879"/>
    <lineage>
        <taxon>Bacteria</taxon>
        <taxon>Pseudomonadati</taxon>
        <taxon>Planctomycetota</taxon>
        <taxon>Planctomycetia</taxon>
        <taxon>Planctomycetales</taxon>
        <taxon>Planctomycetaceae</taxon>
        <taxon>Alienimonas</taxon>
    </lineage>
</organism>
<feature type="transmembrane region" description="Helical" evidence="1">
    <location>
        <begin position="34"/>
        <end position="55"/>
    </location>
</feature>
<reference evidence="2 3" key="1">
    <citation type="journal article" date="2020" name="Syst. Appl. Microbiol.">
        <title>Alienimonas chondri sp. nov., a novel planctomycete isolated from the biofilm of the red alga Chondrus crispus.</title>
        <authorList>
            <person name="Vitorino I."/>
            <person name="Albuquerque L."/>
            <person name="Wiegand S."/>
            <person name="Kallscheuer N."/>
            <person name="da Costa M.S."/>
            <person name="Lobo-da-Cunha A."/>
            <person name="Jogler C."/>
            <person name="Lage O.M."/>
        </authorList>
    </citation>
    <scope>NUCLEOTIDE SEQUENCE [LARGE SCALE GENOMIC DNA]</scope>
    <source>
        <strain evidence="2 3">LzC2</strain>
    </source>
</reference>
<dbReference type="SUPFAM" id="SSF54427">
    <property type="entry name" value="NTF2-like"/>
    <property type="match status" value="1"/>
</dbReference>
<protein>
    <recommendedName>
        <fullName evidence="4">DUF4440 domain-containing protein</fullName>
    </recommendedName>
</protein>
<proteinExistence type="predicted"/>
<name>A0ABX1VFU3_9PLAN</name>
<dbReference type="EMBL" id="WTPX01000072">
    <property type="protein sequence ID" value="NNJ26316.1"/>
    <property type="molecule type" value="Genomic_DNA"/>
</dbReference>